<keyword evidence="3" id="KW-1185">Reference proteome</keyword>
<dbReference type="PROSITE" id="PS51186">
    <property type="entry name" value="GNAT"/>
    <property type="match status" value="1"/>
</dbReference>
<dbReference type="InterPro" id="IPR000182">
    <property type="entry name" value="GNAT_dom"/>
</dbReference>
<dbReference type="AlphaFoldDB" id="A0A939B4D1"/>
<evidence type="ECO:0000313" key="2">
    <source>
        <dbReference type="EMBL" id="MBM6661254.1"/>
    </source>
</evidence>
<dbReference type="GO" id="GO:0016747">
    <property type="term" value="F:acyltransferase activity, transferring groups other than amino-acyl groups"/>
    <property type="evidence" value="ECO:0007669"/>
    <property type="project" value="InterPro"/>
</dbReference>
<dbReference type="SUPFAM" id="SSF55729">
    <property type="entry name" value="Acyl-CoA N-acyltransferases (Nat)"/>
    <property type="match status" value="1"/>
</dbReference>
<sequence length="172" mass="19300">MERHQIMTRRATVGDLPGIKELFRRAVAGVSDKYYNNEEKADWAACADKPGHWEQLVDTCFFIVATSADGRITGFAAINGNGLLELMYVDRACKRQGIGSAMLYELEDYARGKGLKEIRVDVSYAAEGFFKNKGYVVLKKQERKAVNMVMGNLLMMKRLVAGNGHADKREQD</sequence>
<protein>
    <submittedName>
        <fullName evidence="2">GNAT family N-acetyltransferase</fullName>
    </submittedName>
</protein>
<feature type="domain" description="N-acetyltransferase" evidence="1">
    <location>
        <begin position="6"/>
        <end position="160"/>
    </location>
</feature>
<organism evidence="2 3">
    <name type="scientific">Marseilla massiliensis</name>
    <dbReference type="NCBI Taxonomy" id="1841864"/>
    <lineage>
        <taxon>Bacteria</taxon>
        <taxon>Pseudomonadati</taxon>
        <taxon>Bacteroidota</taxon>
        <taxon>Bacteroidia</taxon>
        <taxon>Bacteroidales</taxon>
        <taxon>Prevotellaceae</taxon>
        <taxon>Marseilla</taxon>
    </lineage>
</organism>
<evidence type="ECO:0000259" key="1">
    <source>
        <dbReference type="PROSITE" id="PS51186"/>
    </source>
</evidence>
<name>A0A939B4D1_9BACT</name>
<proteinExistence type="predicted"/>
<dbReference type="PANTHER" id="PTHR43451:SF1">
    <property type="entry name" value="ACETYLTRANSFERASE"/>
    <property type="match status" value="1"/>
</dbReference>
<accession>A0A939B4D1</accession>
<dbReference type="Gene3D" id="3.40.630.30">
    <property type="match status" value="1"/>
</dbReference>
<dbReference type="CDD" id="cd04301">
    <property type="entry name" value="NAT_SF"/>
    <property type="match status" value="1"/>
</dbReference>
<comment type="caution">
    <text evidence="2">The sequence shown here is derived from an EMBL/GenBank/DDBJ whole genome shotgun (WGS) entry which is preliminary data.</text>
</comment>
<dbReference type="InterPro" id="IPR016181">
    <property type="entry name" value="Acyl_CoA_acyltransferase"/>
</dbReference>
<gene>
    <name evidence="2" type="ORF">H6B30_05710</name>
</gene>
<dbReference type="PANTHER" id="PTHR43451">
    <property type="entry name" value="ACETYLTRANSFERASE (GNAT) FAMILY PROTEIN"/>
    <property type="match status" value="1"/>
</dbReference>
<dbReference type="InterPro" id="IPR052564">
    <property type="entry name" value="N-acetyltrans/Recomb-assoc"/>
</dbReference>
<reference evidence="2 3" key="1">
    <citation type="journal article" date="2021" name="Sci. Rep.">
        <title>The distribution of antibiotic resistance genes in chicken gut microbiota commensals.</title>
        <authorList>
            <person name="Juricova H."/>
            <person name="Matiasovicova J."/>
            <person name="Kubasova T."/>
            <person name="Cejkova D."/>
            <person name="Rychlik I."/>
        </authorList>
    </citation>
    <scope>NUCLEOTIDE SEQUENCE [LARGE SCALE GENOMIC DNA]</scope>
    <source>
        <strain evidence="2 3">An819</strain>
    </source>
</reference>
<dbReference type="EMBL" id="JACJJL010000007">
    <property type="protein sequence ID" value="MBM6661254.1"/>
    <property type="molecule type" value="Genomic_DNA"/>
</dbReference>
<dbReference type="Pfam" id="PF13673">
    <property type="entry name" value="Acetyltransf_10"/>
    <property type="match status" value="1"/>
</dbReference>
<dbReference type="Proteomes" id="UP000764045">
    <property type="component" value="Unassembled WGS sequence"/>
</dbReference>
<evidence type="ECO:0000313" key="3">
    <source>
        <dbReference type="Proteomes" id="UP000764045"/>
    </source>
</evidence>
<dbReference type="RefSeq" id="WP_205108782.1">
    <property type="nucleotide sequence ID" value="NZ_JACJJL010000007.1"/>
</dbReference>